<accession>A0ABV9FMG5</accession>
<dbReference type="Proteomes" id="UP001596028">
    <property type="component" value="Unassembled WGS sequence"/>
</dbReference>
<gene>
    <name evidence="1" type="ORF">ACFO3S_24385</name>
</gene>
<proteinExistence type="predicted"/>
<evidence type="ECO:0000313" key="1">
    <source>
        <dbReference type="EMBL" id="MFC4601404.1"/>
    </source>
</evidence>
<keyword evidence="2" id="KW-1185">Reference proteome</keyword>
<evidence type="ECO:0000313" key="2">
    <source>
        <dbReference type="Proteomes" id="UP001596028"/>
    </source>
</evidence>
<reference evidence="2" key="1">
    <citation type="journal article" date="2019" name="Int. J. Syst. Evol. Microbiol.">
        <title>The Global Catalogue of Microorganisms (GCM) 10K type strain sequencing project: providing services to taxonomists for standard genome sequencing and annotation.</title>
        <authorList>
            <consortium name="The Broad Institute Genomics Platform"/>
            <consortium name="The Broad Institute Genome Sequencing Center for Infectious Disease"/>
            <person name="Wu L."/>
            <person name="Ma J."/>
        </authorList>
    </citation>
    <scope>NUCLEOTIDE SEQUENCE [LARGE SCALE GENOMIC DNA]</scope>
    <source>
        <strain evidence="2">CCUG 49571</strain>
    </source>
</reference>
<dbReference type="EMBL" id="JBHSEP010000025">
    <property type="protein sequence ID" value="MFC4601404.1"/>
    <property type="molecule type" value="Genomic_DNA"/>
</dbReference>
<organism evidence="1 2">
    <name type="scientific">Cohnella hongkongensis</name>
    <dbReference type="NCBI Taxonomy" id="178337"/>
    <lineage>
        <taxon>Bacteria</taxon>
        <taxon>Bacillati</taxon>
        <taxon>Bacillota</taxon>
        <taxon>Bacilli</taxon>
        <taxon>Bacillales</taxon>
        <taxon>Paenibacillaceae</taxon>
        <taxon>Cohnella</taxon>
    </lineage>
</organism>
<protein>
    <submittedName>
        <fullName evidence="1">Uncharacterized protein</fullName>
    </submittedName>
</protein>
<dbReference type="RefSeq" id="WP_378101420.1">
    <property type="nucleotide sequence ID" value="NZ_JBHSEP010000025.1"/>
</dbReference>
<sequence length="160" mass="17517">MSLIDELYRQPDLIAELKQQGLIHDKSLLIPWHSNQAVLTNPETGAIDTFIFANPMGGVTVADGSTNTMGFTTEDAYGAHLFSETGEPLAVLAHDSPTEDLFRFNETIYASSPGASPLPIPDFEIDSLDALNVQFDSSFSAGEWELADPDQLFAFFDLLF</sequence>
<name>A0ABV9FMG5_9BACL</name>
<comment type="caution">
    <text evidence="1">The sequence shown here is derived from an EMBL/GenBank/DDBJ whole genome shotgun (WGS) entry which is preliminary data.</text>
</comment>